<proteinExistence type="inferred from homology"/>
<dbReference type="PANTHER" id="PTHR32295">
    <property type="entry name" value="IQ-DOMAIN 5-RELATED"/>
    <property type="match status" value="1"/>
</dbReference>
<comment type="similarity">
    <text evidence="2">Belongs to the IQD family.</text>
</comment>
<dbReference type="OMA" id="MGTARNW"/>
<keyword evidence="4" id="KW-1185">Reference proteome</keyword>
<name>A0A803NNN5_CANSA</name>
<dbReference type="PROSITE" id="PS50096">
    <property type="entry name" value="IQ"/>
    <property type="match status" value="1"/>
</dbReference>
<evidence type="ECO:0000313" key="3">
    <source>
        <dbReference type="EnsemblPlants" id="cds.evm.model.01.33"/>
    </source>
</evidence>
<evidence type="ECO:0000313" key="4">
    <source>
        <dbReference type="Proteomes" id="UP000596661"/>
    </source>
</evidence>
<dbReference type="OrthoDB" id="694295at2759"/>
<dbReference type="Proteomes" id="UP000596661">
    <property type="component" value="Chromosome 1"/>
</dbReference>
<dbReference type="GO" id="GO:0005516">
    <property type="term" value="F:calmodulin binding"/>
    <property type="evidence" value="ECO:0007669"/>
    <property type="project" value="UniProtKB-KW"/>
</dbReference>
<dbReference type="EnsemblPlants" id="evm.model.01.33">
    <property type="protein sequence ID" value="cds.evm.model.01.33"/>
    <property type="gene ID" value="evm.TU.01.33"/>
</dbReference>
<dbReference type="PANTHER" id="PTHR32295:SF108">
    <property type="entry name" value="PROTEIN IQ-DOMAIN 20"/>
    <property type="match status" value="1"/>
</dbReference>
<evidence type="ECO:0000256" key="2">
    <source>
        <dbReference type="ARBA" id="ARBA00024341"/>
    </source>
</evidence>
<keyword evidence="1" id="KW-0112">Calmodulin-binding</keyword>
<accession>A0A803NNN5</accession>
<protein>
    <submittedName>
        <fullName evidence="3">Uncharacterized protein</fullName>
    </submittedName>
</protein>
<dbReference type="EMBL" id="UZAU01000001">
    <property type="status" value="NOT_ANNOTATED_CDS"/>
    <property type="molecule type" value="Genomic_DNA"/>
</dbReference>
<organism evidence="3 4">
    <name type="scientific">Cannabis sativa</name>
    <name type="common">Hemp</name>
    <name type="synonym">Marijuana</name>
    <dbReference type="NCBI Taxonomy" id="3483"/>
    <lineage>
        <taxon>Eukaryota</taxon>
        <taxon>Viridiplantae</taxon>
        <taxon>Streptophyta</taxon>
        <taxon>Embryophyta</taxon>
        <taxon>Tracheophyta</taxon>
        <taxon>Spermatophyta</taxon>
        <taxon>Magnoliopsida</taxon>
        <taxon>eudicotyledons</taxon>
        <taxon>Gunneridae</taxon>
        <taxon>Pentapetalae</taxon>
        <taxon>rosids</taxon>
        <taxon>fabids</taxon>
        <taxon>Rosales</taxon>
        <taxon>Cannabaceae</taxon>
        <taxon>Cannabis</taxon>
    </lineage>
</organism>
<dbReference type="AlphaFoldDB" id="A0A803NNN5"/>
<reference evidence="3" key="2">
    <citation type="submission" date="2021-03" db="UniProtKB">
        <authorList>
            <consortium name="EnsemblPlants"/>
        </authorList>
    </citation>
    <scope>IDENTIFICATION</scope>
</reference>
<evidence type="ECO:0000256" key="1">
    <source>
        <dbReference type="ARBA" id="ARBA00022860"/>
    </source>
</evidence>
<reference evidence="3" key="1">
    <citation type="submission" date="2018-11" db="EMBL/GenBank/DDBJ databases">
        <authorList>
            <person name="Grassa J C."/>
        </authorList>
    </citation>
    <scope>NUCLEOTIDE SEQUENCE [LARGE SCALE GENOMIC DNA]</scope>
</reference>
<gene>
    <name evidence="3" type="primary">LOC115702713</name>
</gene>
<dbReference type="Gramene" id="evm.model.01.33">
    <property type="protein sequence ID" value="cds.evm.model.01.33"/>
    <property type="gene ID" value="evm.TU.01.33"/>
</dbReference>
<sequence length="142" mass="15720">MARSSNWFKRIRRNFVKGSSKSSRNIIVVYSHISSHEEETTQLISDAAASITTQQTLPPTPLTKQDLAAIEIQAQFEAISNARRAFRALRSLVKLQAIVRGGQVRKQARIAMHCMNAMTRLQVSVRARQLFAGIAASATIIG</sequence>